<dbReference type="AlphaFoldDB" id="A0A2S7ILE7"/>
<dbReference type="PANTHER" id="PTHR42912:SF93">
    <property type="entry name" value="N6-ADENOSINE-METHYLTRANSFERASE TMT1A"/>
    <property type="match status" value="1"/>
</dbReference>
<dbReference type="GO" id="GO:0008757">
    <property type="term" value="F:S-adenosylmethionine-dependent methyltransferase activity"/>
    <property type="evidence" value="ECO:0007669"/>
    <property type="project" value="InterPro"/>
</dbReference>
<protein>
    <recommendedName>
        <fullName evidence="1">Methyltransferase type 11 domain-containing protein</fullName>
    </recommendedName>
</protein>
<dbReference type="OrthoDB" id="1493020at2"/>
<evidence type="ECO:0000259" key="1">
    <source>
        <dbReference type="Pfam" id="PF08241"/>
    </source>
</evidence>
<dbReference type="Pfam" id="PF08241">
    <property type="entry name" value="Methyltransf_11"/>
    <property type="match status" value="1"/>
</dbReference>
<sequence>MSNPHPALGYSFLTPAYEWALWLGVPERKIRSYLIEHIDAHQPLLDFGCGTGNFLQQLQQINPQQSIRGLDTDPYMVRVSRRKSVPVDYYASGPLPYAAGRFGTVTSTWVFEHFSVEESLFYFREIRRILQPGGTFWLGDWGPSQGPMQRVLGRLVHWIDPTQNGLGPAGHWPELLAQAGFSTVLIPYRIPTRLGTFYYWKCHF</sequence>
<evidence type="ECO:0000313" key="2">
    <source>
        <dbReference type="EMBL" id="PQA58573.1"/>
    </source>
</evidence>
<dbReference type="CDD" id="cd02440">
    <property type="entry name" value="AdoMet_MTases"/>
    <property type="match status" value="1"/>
</dbReference>
<dbReference type="InterPro" id="IPR050508">
    <property type="entry name" value="Methyltransf_Superfamily"/>
</dbReference>
<dbReference type="SUPFAM" id="SSF53335">
    <property type="entry name" value="S-adenosyl-L-methionine-dependent methyltransferases"/>
    <property type="match status" value="1"/>
</dbReference>
<dbReference type="Gene3D" id="3.40.50.150">
    <property type="entry name" value="Vaccinia Virus protein VP39"/>
    <property type="match status" value="1"/>
</dbReference>
<comment type="caution">
    <text evidence="2">The sequence shown here is derived from an EMBL/GenBank/DDBJ whole genome shotgun (WGS) entry which is preliminary data.</text>
</comment>
<reference evidence="3" key="1">
    <citation type="submission" date="2018-02" db="EMBL/GenBank/DDBJ databases">
        <title>Genome sequencing of Solimonas sp. HR-BB.</title>
        <authorList>
            <person name="Lee Y."/>
            <person name="Jeon C.O."/>
        </authorList>
    </citation>
    <scope>NUCLEOTIDE SEQUENCE [LARGE SCALE GENOMIC DNA]</scope>
    <source>
        <strain evidence="3">HR-U</strain>
    </source>
</reference>
<gene>
    <name evidence="2" type="ORF">C5O19_02585</name>
</gene>
<dbReference type="InterPro" id="IPR013216">
    <property type="entry name" value="Methyltransf_11"/>
</dbReference>
<dbReference type="RefSeq" id="WP_104709781.1">
    <property type="nucleotide sequence ID" value="NZ_PTRA01000001.1"/>
</dbReference>
<accession>A0A2S7ILE7</accession>
<dbReference type="Proteomes" id="UP000239590">
    <property type="component" value="Unassembled WGS sequence"/>
</dbReference>
<dbReference type="EMBL" id="PTRA01000001">
    <property type="protein sequence ID" value="PQA58573.1"/>
    <property type="molecule type" value="Genomic_DNA"/>
</dbReference>
<keyword evidence="3" id="KW-1185">Reference proteome</keyword>
<name>A0A2S7ILE7_9BACT</name>
<feature type="domain" description="Methyltransferase type 11" evidence="1">
    <location>
        <begin position="45"/>
        <end position="137"/>
    </location>
</feature>
<dbReference type="PANTHER" id="PTHR42912">
    <property type="entry name" value="METHYLTRANSFERASE"/>
    <property type="match status" value="1"/>
</dbReference>
<proteinExistence type="predicted"/>
<dbReference type="InterPro" id="IPR029063">
    <property type="entry name" value="SAM-dependent_MTases_sf"/>
</dbReference>
<evidence type="ECO:0000313" key="3">
    <source>
        <dbReference type="Proteomes" id="UP000239590"/>
    </source>
</evidence>
<organism evidence="2 3">
    <name type="scientific">Siphonobacter curvatus</name>
    <dbReference type="NCBI Taxonomy" id="2094562"/>
    <lineage>
        <taxon>Bacteria</taxon>
        <taxon>Pseudomonadati</taxon>
        <taxon>Bacteroidota</taxon>
        <taxon>Cytophagia</taxon>
        <taxon>Cytophagales</taxon>
        <taxon>Cytophagaceae</taxon>
        <taxon>Siphonobacter</taxon>
    </lineage>
</organism>